<feature type="transmembrane region" description="Helical" evidence="1">
    <location>
        <begin position="12"/>
        <end position="39"/>
    </location>
</feature>
<dbReference type="InterPro" id="IPR007294">
    <property type="entry name" value="DUF401"/>
</dbReference>
<feature type="transmembrane region" description="Helical" evidence="1">
    <location>
        <begin position="252"/>
        <end position="270"/>
    </location>
</feature>
<feature type="transmembrane region" description="Helical" evidence="1">
    <location>
        <begin position="326"/>
        <end position="345"/>
    </location>
</feature>
<keyword evidence="3" id="KW-1185">Reference proteome</keyword>
<feature type="transmembrane region" description="Helical" evidence="1">
    <location>
        <begin position="277"/>
        <end position="298"/>
    </location>
</feature>
<dbReference type="EMBL" id="AP017924">
    <property type="protein sequence ID" value="BAW19112.1"/>
    <property type="molecule type" value="Genomic_DNA"/>
</dbReference>
<dbReference type="Pfam" id="PF04165">
    <property type="entry name" value="DUF401"/>
    <property type="match status" value="1"/>
</dbReference>
<keyword evidence="1" id="KW-1133">Transmembrane helix</keyword>
<dbReference type="KEGG" id="vg:40074533"/>
<evidence type="ECO:0008006" key="4">
    <source>
        <dbReference type="Google" id="ProtNLM"/>
    </source>
</evidence>
<feature type="transmembrane region" description="Helical" evidence="1">
    <location>
        <begin position="213"/>
        <end position="232"/>
    </location>
</feature>
<proteinExistence type="predicted"/>
<name>A0A1L7N0V7_9CAUD</name>
<dbReference type="PANTHER" id="PTHR39556">
    <property type="entry name" value="PROTEIN, PUTATIVE-RELATED"/>
    <property type="match status" value="1"/>
</dbReference>
<accession>A0A1L7N0V7</accession>
<evidence type="ECO:0000313" key="2">
    <source>
        <dbReference type="EMBL" id="BAW19112.1"/>
    </source>
</evidence>
<sequence length="346" mass="37757">MLKLLFSGQEALLVLLSAFIIGGIFKTRGLFIPAFVAFVDKVRSKRLALLGISLISGVLPVEGRVSVSAPILDSLVKTPRDSCCSAHASRGKMGVLDFVATHHYYLWSPLEKSVLIMMAGLSLTYSQLLAYTVWPLLAYVAYLVFVVFNYVQEDDIELSTVRKSYSALEVLQIVPFLAGLAASIFCEPYFIFPVVALFYVITNRVRAEELLSFIKWDTLLLVAGVIVLSNYLKMNSDAIQNFFKIAHMGTLTPGLIGVAVAGGFAASFALGSSGKYAGICVAMTLLFGIQYFPIILMAEYAGYLLSPVHKCGAISASYFKTRPADFYRYVGGLAGLMVFVGLFQAM</sequence>
<dbReference type="PANTHER" id="PTHR39556:SF1">
    <property type="entry name" value="PROTEIN, PUTATIVE-RELATED"/>
    <property type="match status" value="1"/>
</dbReference>
<organism evidence="2 3">
    <name type="scientific">Ralstonia phage RP12</name>
    <dbReference type="NCBI Taxonomy" id="1923889"/>
    <lineage>
        <taxon>Viruses</taxon>
        <taxon>Duplodnaviria</taxon>
        <taxon>Heunggongvirae</taxon>
        <taxon>Uroviricota</taxon>
        <taxon>Caudoviricetes</taxon>
        <taxon>Chimalliviridae</taxon>
        <taxon>Ripduovirus</taxon>
        <taxon>Ripduovirus RP12</taxon>
    </lineage>
</organism>
<dbReference type="GeneID" id="40074533"/>
<reference evidence="2 3" key="1">
    <citation type="submission" date="2016-12" db="EMBL/GenBank/DDBJ databases">
        <title>Characterization of two jumbo phages RP12 and RP31 infecting the phytopathogen Ralstonia solanacearum.</title>
        <authorList>
            <person name="Kawasaki T."/>
            <person name="Yoshikawa G."/>
            <person name="Ogata H."/>
            <person name="Yamada T."/>
        </authorList>
    </citation>
    <scope>NUCLEOTIDE SEQUENCE [LARGE SCALE GENOMIC DNA]</scope>
    <source>
        <strain evidence="2 3">RP12</strain>
    </source>
</reference>
<keyword evidence="1" id="KW-0472">Membrane</keyword>
<dbReference type="OrthoDB" id="25792at10239"/>
<dbReference type="RefSeq" id="YP_009598831.1">
    <property type="nucleotide sequence ID" value="NC_041911.1"/>
</dbReference>
<feature type="transmembrane region" description="Helical" evidence="1">
    <location>
        <begin position="128"/>
        <end position="151"/>
    </location>
</feature>
<evidence type="ECO:0000313" key="3">
    <source>
        <dbReference type="Proteomes" id="UP000222831"/>
    </source>
</evidence>
<evidence type="ECO:0000256" key="1">
    <source>
        <dbReference type="SAM" id="Phobius"/>
    </source>
</evidence>
<protein>
    <recommendedName>
        <fullName evidence="4">DUF401 family protein</fullName>
    </recommendedName>
</protein>
<dbReference type="Proteomes" id="UP000222831">
    <property type="component" value="Segment"/>
</dbReference>
<keyword evidence="1" id="KW-0812">Transmembrane</keyword>
<feature type="transmembrane region" description="Helical" evidence="1">
    <location>
        <begin position="171"/>
        <end position="201"/>
    </location>
</feature>